<evidence type="ECO:0000256" key="5">
    <source>
        <dbReference type="ARBA" id="ARBA00022691"/>
    </source>
</evidence>
<dbReference type="Pfam" id="PF05175">
    <property type="entry name" value="MTS"/>
    <property type="match status" value="1"/>
</dbReference>
<reference evidence="18" key="1">
    <citation type="submission" date="2021-07" db="EMBL/GenBank/DDBJ databases">
        <authorList>
            <person name="Catto M.A."/>
            <person name="Jacobson A."/>
            <person name="Kennedy G."/>
            <person name="Labadie P."/>
            <person name="Hunt B.G."/>
            <person name="Srinivasan R."/>
        </authorList>
    </citation>
    <scope>NUCLEOTIDE SEQUENCE</scope>
    <source>
        <strain evidence="18">PL_HMW_Pooled</strain>
        <tissue evidence="18">Head</tissue>
    </source>
</reference>
<evidence type="ECO:0000256" key="11">
    <source>
        <dbReference type="ARBA" id="ARBA00075330"/>
    </source>
</evidence>
<dbReference type="PANTHER" id="PTHR45875:SF1">
    <property type="entry name" value="METHYLTRANSFERASE N6AMT1"/>
    <property type="match status" value="1"/>
</dbReference>
<feature type="domain" description="Methyltransferase small" evidence="17">
    <location>
        <begin position="57"/>
        <end position="136"/>
    </location>
</feature>
<dbReference type="FunFam" id="3.40.50.150:FF:000077">
    <property type="entry name" value="HemK methyltransferase family member 2"/>
    <property type="match status" value="1"/>
</dbReference>
<dbReference type="PROSITE" id="PS00092">
    <property type="entry name" value="N6_MTASE"/>
    <property type="match status" value="1"/>
</dbReference>
<keyword evidence="5" id="KW-0949">S-adenosyl-L-methionine</keyword>
<comment type="similarity">
    <text evidence="2">Belongs to the eukaryotic/archaeal PrmC-related family.</text>
</comment>
<organism evidence="18 19">
    <name type="scientific">Frankliniella fusca</name>
    <dbReference type="NCBI Taxonomy" id="407009"/>
    <lineage>
        <taxon>Eukaryota</taxon>
        <taxon>Metazoa</taxon>
        <taxon>Ecdysozoa</taxon>
        <taxon>Arthropoda</taxon>
        <taxon>Hexapoda</taxon>
        <taxon>Insecta</taxon>
        <taxon>Pterygota</taxon>
        <taxon>Neoptera</taxon>
        <taxon>Paraneoptera</taxon>
        <taxon>Thysanoptera</taxon>
        <taxon>Terebrantia</taxon>
        <taxon>Thripoidea</taxon>
        <taxon>Thripidae</taxon>
        <taxon>Frankliniella</taxon>
    </lineage>
</organism>
<comment type="catalytic activity">
    <reaction evidence="7">
        <text>L-lysyl-[histone] + S-adenosyl-L-methionine = N(6)-methyl-L-lysyl-[histone] + S-adenosyl-L-homocysteine + H(+)</text>
        <dbReference type="Rhea" id="RHEA:10024"/>
        <dbReference type="Rhea" id="RHEA-COMP:9845"/>
        <dbReference type="Rhea" id="RHEA-COMP:9846"/>
        <dbReference type="ChEBI" id="CHEBI:15378"/>
        <dbReference type="ChEBI" id="CHEBI:29969"/>
        <dbReference type="ChEBI" id="CHEBI:57856"/>
        <dbReference type="ChEBI" id="CHEBI:59789"/>
        <dbReference type="ChEBI" id="CHEBI:61929"/>
    </reaction>
    <physiologicalReaction direction="left-to-right" evidence="7">
        <dbReference type="Rhea" id="RHEA:10025"/>
    </physiologicalReaction>
</comment>
<comment type="subcellular location">
    <subcellularLocation>
        <location evidence="1">Nucleus</location>
    </subcellularLocation>
</comment>
<dbReference type="InterPro" id="IPR029063">
    <property type="entry name" value="SAM-dependent_MTases_sf"/>
</dbReference>
<accession>A0AAE1GXE8</accession>
<dbReference type="GO" id="GO:0036009">
    <property type="term" value="F:protein-glutamine N-methyltransferase activity"/>
    <property type="evidence" value="ECO:0007669"/>
    <property type="project" value="UniProtKB-ARBA"/>
</dbReference>
<dbReference type="NCBIfam" id="TIGR00537">
    <property type="entry name" value="hemK_rel_arch"/>
    <property type="match status" value="1"/>
</dbReference>
<evidence type="ECO:0000256" key="1">
    <source>
        <dbReference type="ARBA" id="ARBA00004123"/>
    </source>
</evidence>
<evidence type="ECO:0000313" key="19">
    <source>
        <dbReference type="Proteomes" id="UP001219518"/>
    </source>
</evidence>
<evidence type="ECO:0000256" key="7">
    <source>
        <dbReference type="ARBA" id="ARBA00048619"/>
    </source>
</evidence>
<dbReference type="InterPro" id="IPR052190">
    <property type="entry name" value="Euk-Arch_PrmC-MTase"/>
</dbReference>
<evidence type="ECO:0000256" key="2">
    <source>
        <dbReference type="ARBA" id="ARBA00006149"/>
    </source>
</evidence>
<evidence type="ECO:0000256" key="12">
    <source>
        <dbReference type="ARBA" id="ARBA00076540"/>
    </source>
</evidence>
<dbReference type="SUPFAM" id="SSF53335">
    <property type="entry name" value="S-adenosyl-L-methionine-dependent methyltransferases"/>
    <property type="match status" value="1"/>
</dbReference>
<evidence type="ECO:0000256" key="3">
    <source>
        <dbReference type="ARBA" id="ARBA00022603"/>
    </source>
</evidence>
<keyword evidence="3 18" id="KW-0489">Methyltransferase</keyword>
<name>A0AAE1GXE8_9NEOP</name>
<dbReference type="GO" id="GO:0035657">
    <property type="term" value="C:eRF1 methyltransferase complex"/>
    <property type="evidence" value="ECO:0007669"/>
    <property type="project" value="TreeGrafter"/>
</dbReference>
<comment type="catalytic activity">
    <reaction evidence="8">
        <text>methylarsonous acid + S-adenosyl-L-methionine = dimethylarsinate + S-adenosyl-L-homocysteine + 2 H(+)</text>
        <dbReference type="Rhea" id="RHEA:11684"/>
        <dbReference type="ChEBI" id="CHEBI:15378"/>
        <dbReference type="ChEBI" id="CHEBI:16223"/>
        <dbReference type="ChEBI" id="CHEBI:17826"/>
        <dbReference type="ChEBI" id="CHEBI:57856"/>
        <dbReference type="ChEBI" id="CHEBI:59789"/>
    </reaction>
</comment>
<evidence type="ECO:0000256" key="9">
    <source>
        <dbReference type="ARBA" id="ARBA00053180"/>
    </source>
</evidence>
<evidence type="ECO:0000256" key="4">
    <source>
        <dbReference type="ARBA" id="ARBA00022679"/>
    </source>
</evidence>
<dbReference type="Gene3D" id="3.40.50.150">
    <property type="entry name" value="Vaccinia Virus protein VP39"/>
    <property type="match status" value="1"/>
</dbReference>
<comment type="caution">
    <text evidence="18">The sequence shown here is derived from an EMBL/GenBank/DDBJ whole genome shotgun (WGS) entry which is preliminary data.</text>
</comment>
<proteinExistence type="inferred from homology"/>
<dbReference type="AlphaFoldDB" id="A0AAE1GXE8"/>
<dbReference type="Proteomes" id="UP001219518">
    <property type="component" value="Unassembled WGS sequence"/>
</dbReference>
<protein>
    <recommendedName>
        <fullName evidence="15">Methyltransferase HEMK2</fullName>
    </recommendedName>
    <alternativeName>
        <fullName evidence="14">HemK methyltransferase family member 2</fullName>
    </alternativeName>
    <alternativeName>
        <fullName evidence="12">Lysine N-methyltransferase 9</fullName>
    </alternativeName>
    <alternativeName>
        <fullName evidence="11">Methylarsonite methyltransferase N6AMT1</fullName>
    </alternativeName>
    <alternativeName>
        <fullName evidence="16">Methyltransferase N6AMT1</fullName>
    </alternativeName>
    <alternativeName>
        <fullName evidence="13">Protein N(5)-glutamine methyltransferase</fullName>
    </alternativeName>
</protein>
<dbReference type="PANTHER" id="PTHR45875">
    <property type="entry name" value="METHYLTRANSFERASE N6AMT1"/>
    <property type="match status" value="1"/>
</dbReference>
<evidence type="ECO:0000256" key="10">
    <source>
        <dbReference type="ARBA" id="ARBA00062344"/>
    </source>
</evidence>
<dbReference type="InterPro" id="IPR004557">
    <property type="entry name" value="PrmC-related"/>
</dbReference>
<gene>
    <name evidence="18" type="ORF">KUF71_020800</name>
</gene>
<evidence type="ECO:0000256" key="16">
    <source>
        <dbReference type="ARBA" id="ARBA00093667"/>
    </source>
</evidence>
<dbReference type="InterPro" id="IPR002052">
    <property type="entry name" value="DNA_methylase_N6_adenine_CS"/>
</dbReference>
<dbReference type="EMBL" id="JAHWGI010000219">
    <property type="protein sequence ID" value="KAK3911096.1"/>
    <property type="molecule type" value="Genomic_DNA"/>
</dbReference>
<evidence type="ECO:0000256" key="15">
    <source>
        <dbReference type="ARBA" id="ARBA00093624"/>
    </source>
</evidence>
<dbReference type="GO" id="GO:0003676">
    <property type="term" value="F:nucleic acid binding"/>
    <property type="evidence" value="ECO:0007669"/>
    <property type="project" value="InterPro"/>
</dbReference>
<evidence type="ECO:0000256" key="14">
    <source>
        <dbReference type="ARBA" id="ARBA00083337"/>
    </source>
</evidence>
<keyword evidence="6" id="KW-0539">Nucleus</keyword>
<reference evidence="18" key="2">
    <citation type="journal article" date="2023" name="BMC Genomics">
        <title>Pest status, molecular evolution, and epigenetic factors derived from the genome assembly of Frankliniella fusca, a thysanopteran phytovirus vector.</title>
        <authorList>
            <person name="Catto M.A."/>
            <person name="Labadie P.E."/>
            <person name="Jacobson A.L."/>
            <person name="Kennedy G.G."/>
            <person name="Srinivasan R."/>
            <person name="Hunt B.G."/>
        </authorList>
    </citation>
    <scope>NUCLEOTIDE SEQUENCE</scope>
    <source>
        <strain evidence="18">PL_HMW_Pooled</strain>
    </source>
</reference>
<keyword evidence="19" id="KW-1185">Reference proteome</keyword>
<evidence type="ECO:0000256" key="6">
    <source>
        <dbReference type="ARBA" id="ARBA00023242"/>
    </source>
</evidence>
<dbReference type="GO" id="GO:0032259">
    <property type="term" value="P:methylation"/>
    <property type="evidence" value="ECO:0007669"/>
    <property type="project" value="UniProtKB-KW"/>
</dbReference>
<dbReference type="InterPro" id="IPR007848">
    <property type="entry name" value="Small_mtfrase_dom"/>
</dbReference>
<evidence type="ECO:0000313" key="18">
    <source>
        <dbReference type="EMBL" id="KAK3911096.1"/>
    </source>
</evidence>
<comment type="subunit">
    <text evidence="10">Heterodimer; heterodimerization with TRMT112 is required for S-adenosyl-L-methionine-binding.</text>
</comment>
<sequence length="227" mass="25492">MEAVRGISDQELIETPDLSHLDAADYDKVYEPREDSFLFLDALEKDLNLIRLFKPSICLEVGSGSGVICTALARFLGSSSYVIATDLNPFACQTTHQTAEANNSFVSCIQMDLDSMLRMNNTIDLLLFNPPYVVTTSKELRQPREDGSFLHLAWAGGVKGREVTDRLLSHVGQLLSHRSLFYLVVIKENDPEEICNVMACQGFKGEIIASRKVRNELLSVMRFKRGW</sequence>
<keyword evidence="4" id="KW-0808">Transferase</keyword>
<dbReference type="GO" id="GO:0005634">
    <property type="term" value="C:nucleus"/>
    <property type="evidence" value="ECO:0007669"/>
    <property type="project" value="UniProtKB-SubCell"/>
</dbReference>
<comment type="function">
    <text evidence="9">Methyltransferase that can methylate proteins and, to a lower extent, arsenic. Catalytic subunit of a heterodimer with TRMT112, which monomethylates 'Lys-12' of histone H4 (H4K12me1), a modification present at the promoters of numerous genes encoding cell cycle regulators. Catalytic subunit of a heterodimer with TRMT112, which catalyzes N5-methylation of Glu residue of proteins with a Gly-Gln-Xaa-Xaa-Xaa-Arg motif. Methylates ETF1 on 'Gln-185'; ETF1 needs to be complexed to ERF3 in its GTP-bound form to be efficiently methylated. May also play a role in the modulation of arsenic-induced toxicity by mediating the conversion of monomethylarsonous acid (3+) into the less toxic dimethylarsonic acid. It however only plays a limited role in arsenic metabolism compared with AS3MT.</text>
</comment>
<evidence type="ECO:0000256" key="13">
    <source>
        <dbReference type="ARBA" id="ARBA00080992"/>
    </source>
</evidence>
<evidence type="ECO:0000259" key="17">
    <source>
        <dbReference type="Pfam" id="PF05175"/>
    </source>
</evidence>
<evidence type="ECO:0000256" key="8">
    <source>
        <dbReference type="ARBA" id="ARBA00050903"/>
    </source>
</evidence>